<evidence type="ECO:0000313" key="1">
    <source>
        <dbReference type="EMBL" id="KZN18550.1"/>
    </source>
</evidence>
<accession>A0A166P7Z5</accession>
<proteinExistence type="predicted"/>
<dbReference type="Proteomes" id="UP000076489">
    <property type="component" value="Unassembled WGS sequence"/>
</dbReference>
<dbReference type="RefSeq" id="WP_241824477.1">
    <property type="nucleotide sequence ID" value="NZ_LUKJ01000003.1"/>
</dbReference>
<dbReference type="EMBL" id="LUKJ01000003">
    <property type="protein sequence ID" value="KZN18550.1"/>
    <property type="molecule type" value="Genomic_DNA"/>
</dbReference>
<gene>
    <name evidence="1" type="ORF">A1D17_21145</name>
</gene>
<protein>
    <submittedName>
        <fullName evidence="1">Uncharacterized protein</fullName>
    </submittedName>
</protein>
<reference evidence="1 2" key="2">
    <citation type="journal article" date="2018" name="Nature">
        <title>Mutant phenotypes for thousands of bacterial genes of unknown function.</title>
        <authorList>
            <person name="Price M.N."/>
            <person name="Wetmore K.M."/>
            <person name="Waters R.J."/>
            <person name="Callaghan M."/>
            <person name="Ray J."/>
            <person name="Liu H."/>
            <person name="Kuehl J.V."/>
            <person name="Melnyk R.A."/>
            <person name="Lamson J.S."/>
            <person name="Suh Y."/>
            <person name="Carlson H.K."/>
            <person name="Esquivel Z."/>
            <person name="Sadeeshkumar H."/>
            <person name="Chakraborty R."/>
            <person name="Zane G.M."/>
            <person name="Rubin B.E."/>
            <person name="Wall J.D."/>
            <person name="Visel A."/>
            <person name="Bristow J."/>
            <person name="Blow M.J."/>
            <person name="Arkin A.P."/>
            <person name="Deutschbauer A.M."/>
        </authorList>
    </citation>
    <scope>NUCLEOTIDE SEQUENCE [LARGE SCALE GENOMIC DNA]</scope>
    <source>
        <strain evidence="1 2">FW300-N1B4</strain>
    </source>
</reference>
<organism evidence="1 2">
    <name type="scientific">Pseudomonas fluorescens</name>
    <dbReference type="NCBI Taxonomy" id="294"/>
    <lineage>
        <taxon>Bacteria</taxon>
        <taxon>Pseudomonadati</taxon>
        <taxon>Pseudomonadota</taxon>
        <taxon>Gammaproteobacteria</taxon>
        <taxon>Pseudomonadales</taxon>
        <taxon>Pseudomonadaceae</taxon>
        <taxon>Pseudomonas</taxon>
    </lineage>
</organism>
<reference evidence="2" key="1">
    <citation type="submission" date="2016-03" db="EMBL/GenBank/DDBJ databases">
        <authorList>
            <person name="Ray J."/>
            <person name="Price M."/>
            <person name="Deutschbauer A."/>
        </authorList>
    </citation>
    <scope>NUCLEOTIDE SEQUENCE [LARGE SCALE GENOMIC DNA]</scope>
    <source>
        <strain evidence="2">FW300-N1B4</strain>
    </source>
</reference>
<sequence length="100" mass="11591">MASAPQQLLGTTRKQYFDDHLVIRSLKGVDGERILHAVPYNRLMRQSLKTLDEISETSAYRFMGKMEDKPLHTQSLSRAVTKLYSRHTKHFDGPFTLRDL</sequence>
<evidence type="ECO:0000313" key="2">
    <source>
        <dbReference type="Proteomes" id="UP000076489"/>
    </source>
</evidence>
<comment type="caution">
    <text evidence="1">The sequence shown here is derived from an EMBL/GenBank/DDBJ whole genome shotgun (WGS) entry which is preliminary data.</text>
</comment>
<dbReference type="AlphaFoldDB" id="A0A166P7Z5"/>
<name>A0A166P7Z5_PSEFL</name>